<comment type="caution">
    <text evidence="2">The sequence shown here is derived from an EMBL/GenBank/DDBJ whole genome shotgun (WGS) entry which is preliminary data.</text>
</comment>
<reference evidence="2" key="1">
    <citation type="submission" date="2021-03" db="EMBL/GenBank/DDBJ databases">
        <title>Draft genome sequence of rust myrtle Austropuccinia psidii MF-1, a brazilian biotype.</title>
        <authorList>
            <person name="Quecine M.C."/>
            <person name="Pachon D.M.R."/>
            <person name="Bonatelli M.L."/>
            <person name="Correr F.H."/>
            <person name="Franceschini L.M."/>
            <person name="Leite T.F."/>
            <person name="Margarido G.R.A."/>
            <person name="Almeida C.A."/>
            <person name="Ferrarezi J.A."/>
            <person name="Labate C.A."/>
        </authorList>
    </citation>
    <scope>NUCLEOTIDE SEQUENCE</scope>
    <source>
        <strain evidence="2">MF-1</strain>
    </source>
</reference>
<evidence type="ECO:0000313" key="3">
    <source>
        <dbReference type="Proteomes" id="UP000765509"/>
    </source>
</evidence>
<dbReference type="EMBL" id="AVOT02003718">
    <property type="protein sequence ID" value="MBW0474383.1"/>
    <property type="molecule type" value="Genomic_DNA"/>
</dbReference>
<sequence length="113" mass="12876">MADPNLLRPPATVEPDKYHPNSTIKATQQEKTKKVYTYVPHYSTAPRNIESRISTTNIINKTNRNQQKNQNTAHLIDNSEAEGEAVMLNKTITISEALSNKEELQHWKSAMEE</sequence>
<keyword evidence="3" id="KW-1185">Reference proteome</keyword>
<organism evidence="2 3">
    <name type="scientific">Austropuccinia psidii MF-1</name>
    <dbReference type="NCBI Taxonomy" id="1389203"/>
    <lineage>
        <taxon>Eukaryota</taxon>
        <taxon>Fungi</taxon>
        <taxon>Dikarya</taxon>
        <taxon>Basidiomycota</taxon>
        <taxon>Pucciniomycotina</taxon>
        <taxon>Pucciniomycetes</taxon>
        <taxon>Pucciniales</taxon>
        <taxon>Sphaerophragmiaceae</taxon>
        <taxon>Austropuccinia</taxon>
    </lineage>
</organism>
<protein>
    <submittedName>
        <fullName evidence="2">Uncharacterized protein</fullName>
    </submittedName>
</protein>
<proteinExistence type="predicted"/>
<gene>
    <name evidence="2" type="ORF">O181_014098</name>
</gene>
<dbReference type="AlphaFoldDB" id="A0A9Q3GNQ6"/>
<dbReference type="Proteomes" id="UP000765509">
    <property type="component" value="Unassembled WGS sequence"/>
</dbReference>
<evidence type="ECO:0000256" key="1">
    <source>
        <dbReference type="SAM" id="MobiDB-lite"/>
    </source>
</evidence>
<accession>A0A9Q3GNQ6</accession>
<name>A0A9Q3GNQ6_9BASI</name>
<evidence type="ECO:0000313" key="2">
    <source>
        <dbReference type="EMBL" id="MBW0474383.1"/>
    </source>
</evidence>
<feature type="region of interest" description="Disordered" evidence="1">
    <location>
        <begin position="1"/>
        <end position="29"/>
    </location>
</feature>